<dbReference type="RefSeq" id="WP_002672077.1">
    <property type="nucleotide sequence ID" value="NZ_GL573160.1"/>
</dbReference>
<dbReference type="Proteomes" id="UP000005391">
    <property type="component" value="Unassembled WGS sequence"/>
</dbReference>
<dbReference type="HOGENOM" id="CLU_173263_0_0_10"/>
<reference evidence="1 2" key="1">
    <citation type="submission" date="2010-10" db="EMBL/GenBank/DDBJ databases">
        <authorList>
            <person name="Muzny D."/>
            <person name="Qin X."/>
            <person name="Deng J."/>
            <person name="Jiang H."/>
            <person name="Liu Y."/>
            <person name="Qu J."/>
            <person name="Song X.-Z."/>
            <person name="Zhang L."/>
            <person name="Thornton R."/>
            <person name="Coyle M."/>
            <person name="Francisco L."/>
            <person name="Jackson L."/>
            <person name="Javaid M."/>
            <person name="Korchina V."/>
            <person name="Kovar C."/>
            <person name="Mata R."/>
            <person name="Mathew T."/>
            <person name="Ngo R."/>
            <person name="Nguyen L."/>
            <person name="Nguyen N."/>
            <person name="Okwuonu G."/>
            <person name="Ongeri F."/>
            <person name="Pham C."/>
            <person name="Simmons D."/>
            <person name="Wilczek-Boney K."/>
            <person name="Hale W."/>
            <person name="Jakkamsetti A."/>
            <person name="Pham P."/>
            <person name="Ruth R."/>
            <person name="San Lucas F."/>
            <person name="Warren J."/>
            <person name="Zhang J."/>
            <person name="Zhao Z."/>
            <person name="Zhou C."/>
            <person name="Zhu D."/>
            <person name="Lee S."/>
            <person name="Bess C."/>
            <person name="Blankenburg K."/>
            <person name="Forbes L."/>
            <person name="Fu Q."/>
            <person name="Gubbala S."/>
            <person name="Hirani K."/>
            <person name="Jayaseelan J.C."/>
            <person name="Lara F."/>
            <person name="Munidasa M."/>
            <person name="Palculict T."/>
            <person name="Patil S."/>
            <person name="Pu L.-L."/>
            <person name="Saada N."/>
            <person name="Tang L."/>
            <person name="Weissenberger G."/>
            <person name="Zhu Y."/>
            <person name="Hemphill L."/>
            <person name="Shang Y."/>
            <person name="Youmans B."/>
            <person name="Ayvaz T."/>
            <person name="Ross M."/>
            <person name="Santibanez J."/>
            <person name="Aqrawi P."/>
            <person name="Gross S."/>
            <person name="Joshi V."/>
            <person name="Fowler G."/>
            <person name="Nazareth L."/>
            <person name="Reid J."/>
            <person name="Worley K."/>
            <person name="Petrosino J."/>
            <person name="Highlander S."/>
            <person name="Gibbs R."/>
        </authorList>
    </citation>
    <scope>NUCLEOTIDE SEQUENCE [LARGE SCALE GENOMIC DNA]</scope>
    <source>
        <strain evidence="1 2">F0287</strain>
    </source>
</reference>
<name>E4MQC0_CAPOC</name>
<dbReference type="eggNOG" id="ENOG5032TDP">
    <property type="taxonomic scope" value="Bacteria"/>
</dbReference>
<evidence type="ECO:0000313" key="1">
    <source>
        <dbReference type="EMBL" id="EFS98121.1"/>
    </source>
</evidence>
<sequence>MENDYHDKEITGVFYDKEKKKLTFYFADKGDLSFNNIIQFELNFFSDQNVLFDIEIYTMNNVPKILLKDYPFLSNYHNNRNNHLIIYYLNPSVGISGIIITDDKTL</sequence>
<accession>E4MQC0</accession>
<organism evidence="1 2">
    <name type="scientific">Capnocytophaga ochracea F0287</name>
    <dbReference type="NCBI Taxonomy" id="873517"/>
    <lineage>
        <taxon>Bacteria</taxon>
        <taxon>Pseudomonadati</taxon>
        <taxon>Bacteroidota</taxon>
        <taxon>Flavobacteriia</taxon>
        <taxon>Flavobacteriales</taxon>
        <taxon>Flavobacteriaceae</taxon>
        <taxon>Capnocytophaga</taxon>
    </lineage>
</organism>
<comment type="caution">
    <text evidence="1">The sequence shown here is derived from an EMBL/GenBank/DDBJ whole genome shotgun (WGS) entry which is preliminary data.</text>
</comment>
<evidence type="ECO:0000313" key="2">
    <source>
        <dbReference type="Proteomes" id="UP000005391"/>
    </source>
</evidence>
<dbReference type="EMBL" id="AEOH01000015">
    <property type="protein sequence ID" value="EFS98121.1"/>
    <property type="molecule type" value="Genomic_DNA"/>
</dbReference>
<gene>
    <name evidence="1" type="ORF">HMPREF1977_0604</name>
</gene>
<protein>
    <submittedName>
        <fullName evidence="1">Uncharacterized protein</fullName>
    </submittedName>
</protein>
<dbReference type="AlphaFoldDB" id="E4MQC0"/>
<proteinExistence type="predicted"/>